<name>A0ABZ0YZT4_9CAUD</name>
<sequence length="88" mass="9998">MSNTLTNNQINSLKDAINDLSDNISTITLQNPDLSNMEIASTYDVADYAVRMTIAYMLKYGLLDIDNFINLHELSEDEIIELNKELNK</sequence>
<keyword evidence="3" id="KW-1185">Reference proteome</keyword>
<organism evidence="2 3">
    <name type="scientific">phage Lak_Megaphage_RVC_AP3_GC26</name>
    <dbReference type="NCBI Taxonomy" id="3109225"/>
    <lineage>
        <taxon>Viruses</taxon>
        <taxon>Duplodnaviria</taxon>
        <taxon>Heunggongvirae</taxon>
        <taxon>Uroviricota</taxon>
        <taxon>Caudoviricetes</taxon>
        <taxon>Caudoviricetes code 15 clade</taxon>
    </lineage>
</organism>
<feature type="coiled-coil region" evidence="1">
    <location>
        <begin position="3"/>
        <end position="30"/>
    </location>
</feature>
<protein>
    <submittedName>
        <fullName evidence="2">Uncharacterized protein</fullName>
    </submittedName>
</protein>
<reference evidence="2 3" key="1">
    <citation type="submission" date="2023-11" db="EMBL/GenBank/DDBJ databases">
        <authorList>
            <person name="Cook R."/>
            <person name="Crisci M."/>
            <person name="Pye H."/>
            <person name="Adriaenssens E."/>
            <person name="Santini J."/>
        </authorList>
    </citation>
    <scope>NUCLEOTIDE SEQUENCE [LARGE SCALE GENOMIC DNA]</scope>
    <source>
        <strain evidence="2">Lak_Megaphage_RVC_AP3_GC26</strain>
    </source>
</reference>
<evidence type="ECO:0000313" key="2">
    <source>
        <dbReference type="EMBL" id="WQJ51190.1"/>
    </source>
</evidence>
<proteinExistence type="predicted"/>
<accession>A0ABZ0YZT4</accession>
<evidence type="ECO:0000256" key="1">
    <source>
        <dbReference type="SAM" id="Coils"/>
    </source>
</evidence>
<keyword evidence="1" id="KW-0175">Coiled coil</keyword>
<evidence type="ECO:0000313" key="3">
    <source>
        <dbReference type="Proteomes" id="UP001348805"/>
    </source>
</evidence>
<dbReference type="Proteomes" id="UP001348805">
    <property type="component" value="Segment"/>
</dbReference>
<dbReference type="EMBL" id="OR769219">
    <property type="protein sequence ID" value="WQJ51190.1"/>
    <property type="molecule type" value="Genomic_DNA"/>
</dbReference>